<dbReference type="Proteomes" id="UP000602076">
    <property type="component" value="Unassembled WGS sequence"/>
</dbReference>
<dbReference type="Pfam" id="PF12146">
    <property type="entry name" value="Hydrolase_4"/>
    <property type="match status" value="1"/>
</dbReference>
<keyword evidence="3" id="KW-1185">Reference proteome</keyword>
<reference evidence="2" key="1">
    <citation type="submission" date="2020-09" db="EMBL/GenBank/DDBJ databases">
        <title>Bacillus faecalis sp. nov., a moderately halophilic bacterium isolated from cow faeces.</title>
        <authorList>
            <person name="Jiang L."/>
            <person name="Lee J."/>
        </authorList>
    </citation>
    <scope>NUCLEOTIDE SEQUENCE</scope>
    <source>
        <strain evidence="2">AGMB 02131</strain>
    </source>
</reference>
<dbReference type="Gene3D" id="3.40.50.1820">
    <property type="entry name" value="alpha/beta hydrolase"/>
    <property type="match status" value="1"/>
</dbReference>
<protein>
    <submittedName>
        <fullName evidence="2">Alpha/beta hydrolase</fullName>
    </submittedName>
</protein>
<organism evidence="2 3">
    <name type="scientific">Peribacillus faecalis</name>
    <dbReference type="NCBI Taxonomy" id="2772559"/>
    <lineage>
        <taxon>Bacteria</taxon>
        <taxon>Bacillati</taxon>
        <taxon>Bacillota</taxon>
        <taxon>Bacilli</taxon>
        <taxon>Bacillales</taxon>
        <taxon>Bacillaceae</taxon>
        <taxon>Peribacillus</taxon>
    </lineage>
</organism>
<sequence length="268" mass="30749">MYRWEAAGDAKAVIVIVHGFVEHQGRYTWLIDQWRSEGYHVIMGDLPGHGLTSRASRGHIDSFGEYIQAVKEWVHSAYSYSLPIFLLGHSLGGLISIRLLQESELNIAGTILTSPCLGLLQYPPKTVHAASALLNIAYPTFKTSTKISVDMLTRNEELRDPKNSESLFMPKISVRYYRELLTGIKEAFENIPDLEDVPIMVMQAGDDRLINKTNVREWFNFISSSEKYYKEWPGLFHELFFEPEREDVFFYAKGFVENRLRTLGYVVS</sequence>
<dbReference type="GO" id="GO:0016787">
    <property type="term" value="F:hydrolase activity"/>
    <property type="evidence" value="ECO:0007669"/>
    <property type="project" value="UniProtKB-KW"/>
</dbReference>
<dbReference type="EMBL" id="JACXSI010000070">
    <property type="protein sequence ID" value="MBD3110529.1"/>
    <property type="molecule type" value="Genomic_DNA"/>
</dbReference>
<dbReference type="InterPro" id="IPR000073">
    <property type="entry name" value="AB_hydrolase_1"/>
</dbReference>
<dbReference type="InterPro" id="IPR051044">
    <property type="entry name" value="MAG_DAG_Lipase"/>
</dbReference>
<proteinExistence type="predicted"/>
<name>A0A927HCY7_9BACI</name>
<keyword evidence="2" id="KW-0378">Hydrolase</keyword>
<evidence type="ECO:0000313" key="2">
    <source>
        <dbReference type="EMBL" id="MBD3110529.1"/>
    </source>
</evidence>
<dbReference type="PRINTS" id="PR00111">
    <property type="entry name" value="ABHYDROLASE"/>
</dbReference>
<dbReference type="SUPFAM" id="SSF53474">
    <property type="entry name" value="alpha/beta-Hydrolases"/>
    <property type="match status" value="1"/>
</dbReference>
<dbReference type="PANTHER" id="PTHR11614">
    <property type="entry name" value="PHOSPHOLIPASE-RELATED"/>
    <property type="match status" value="1"/>
</dbReference>
<dbReference type="InterPro" id="IPR029058">
    <property type="entry name" value="AB_hydrolase_fold"/>
</dbReference>
<evidence type="ECO:0000259" key="1">
    <source>
        <dbReference type="Pfam" id="PF12146"/>
    </source>
</evidence>
<feature type="domain" description="Serine aminopeptidase S33" evidence="1">
    <location>
        <begin position="9"/>
        <end position="244"/>
    </location>
</feature>
<accession>A0A927HCY7</accession>
<comment type="caution">
    <text evidence="2">The sequence shown here is derived from an EMBL/GenBank/DDBJ whole genome shotgun (WGS) entry which is preliminary data.</text>
</comment>
<dbReference type="InterPro" id="IPR022742">
    <property type="entry name" value="Hydrolase_4"/>
</dbReference>
<dbReference type="AlphaFoldDB" id="A0A927HCY7"/>
<evidence type="ECO:0000313" key="3">
    <source>
        <dbReference type="Proteomes" id="UP000602076"/>
    </source>
</evidence>
<dbReference type="RefSeq" id="WP_191000062.1">
    <property type="nucleotide sequence ID" value="NZ_JACXSI010000070.1"/>
</dbReference>
<gene>
    <name evidence="2" type="ORF">IEO70_19565</name>
</gene>